<evidence type="ECO:0000256" key="3">
    <source>
        <dbReference type="ARBA" id="ARBA00022530"/>
    </source>
</evidence>
<keyword evidence="12" id="KW-0325">Glycoprotein</keyword>
<dbReference type="SMART" id="SM00209">
    <property type="entry name" value="TSP1"/>
    <property type="match status" value="3"/>
</dbReference>
<comment type="subcellular location">
    <subcellularLocation>
        <location evidence="1">Secreted</location>
        <location evidence="1">Extracellular space</location>
        <location evidence="1">Extracellular matrix</location>
    </subcellularLocation>
</comment>
<dbReference type="Pfam" id="PF05986">
    <property type="entry name" value="ADAMTS_spacer1"/>
    <property type="match status" value="1"/>
</dbReference>
<dbReference type="InterPro" id="IPR001590">
    <property type="entry name" value="Peptidase_M12B"/>
</dbReference>
<keyword evidence="16" id="KW-1185">Reference proteome</keyword>
<evidence type="ECO:0000256" key="5">
    <source>
        <dbReference type="ARBA" id="ARBA00022723"/>
    </source>
</evidence>
<organism evidence="16 17">
    <name type="scientific">Neodiprion lecontei</name>
    <name type="common">Redheaded pine sawfly</name>
    <dbReference type="NCBI Taxonomy" id="441921"/>
    <lineage>
        <taxon>Eukaryota</taxon>
        <taxon>Metazoa</taxon>
        <taxon>Ecdysozoa</taxon>
        <taxon>Arthropoda</taxon>
        <taxon>Hexapoda</taxon>
        <taxon>Insecta</taxon>
        <taxon>Pterygota</taxon>
        <taxon>Neoptera</taxon>
        <taxon>Endopterygota</taxon>
        <taxon>Hymenoptera</taxon>
        <taxon>Tenthredinoidea</taxon>
        <taxon>Diprionidae</taxon>
        <taxon>Diprioninae</taxon>
        <taxon>Neodiprion</taxon>
    </lineage>
</organism>
<feature type="compositionally biased region" description="Polar residues" evidence="14">
    <location>
        <begin position="1131"/>
        <end position="1140"/>
    </location>
</feature>
<dbReference type="PRINTS" id="PR01857">
    <property type="entry name" value="ADAMTSFAMILY"/>
</dbReference>
<dbReference type="SUPFAM" id="SSF55486">
    <property type="entry name" value="Metalloproteases ('zincins'), catalytic domain"/>
    <property type="match status" value="1"/>
</dbReference>
<dbReference type="Pfam" id="PF01421">
    <property type="entry name" value="Reprolysin"/>
    <property type="match status" value="1"/>
</dbReference>
<keyword evidence="6" id="KW-0732">Signal</keyword>
<feature type="binding site" evidence="13">
    <location>
        <position position="399"/>
    </location>
    <ligand>
        <name>Zn(2+)</name>
        <dbReference type="ChEBI" id="CHEBI:29105"/>
        <note>catalytic</note>
    </ligand>
</feature>
<feature type="domain" description="Peptidase M12B" evidence="15">
    <location>
        <begin position="247"/>
        <end position="461"/>
    </location>
</feature>
<dbReference type="RefSeq" id="XP_046591937.1">
    <property type="nucleotide sequence ID" value="XM_046735981.1"/>
</dbReference>
<dbReference type="Gene3D" id="3.40.390.10">
    <property type="entry name" value="Collagenase (Catalytic Domain)"/>
    <property type="match status" value="1"/>
</dbReference>
<comment type="caution">
    <text evidence="13">Lacks conserved residue(s) required for the propagation of feature annotation.</text>
</comment>
<dbReference type="Pfam" id="PF19030">
    <property type="entry name" value="TSP1_ADAMTS"/>
    <property type="match status" value="1"/>
</dbReference>
<evidence type="ECO:0000256" key="12">
    <source>
        <dbReference type="ARBA" id="ARBA00023180"/>
    </source>
</evidence>
<dbReference type="Pfam" id="PF01562">
    <property type="entry name" value="Pep_M12B_propep"/>
    <property type="match status" value="1"/>
</dbReference>
<keyword evidence="8" id="KW-0378">Hydrolase</keyword>
<keyword evidence="11" id="KW-1015">Disulfide bond</keyword>
<evidence type="ECO:0000256" key="13">
    <source>
        <dbReference type="PROSITE-ProRule" id="PRU00276"/>
    </source>
</evidence>
<dbReference type="InterPro" id="IPR002870">
    <property type="entry name" value="Peptidase_M12B_N"/>
</dbReference>
<feature type="binding site" evidence="13">
    <location>
        <position position="405"/>
    </location>
    <ligand>
        <name>Zn(2+)</name>
        <dbReference type="ChEBI" id="CHEBI:29105"/>
        <note>catalytic</note>
    </ligand>
</feature>
<evidence type="ECO:0000256" key="6">
    <source>
        <dbReference type="ARBA" id="ARBA00022729"/>
    </source>
</evidence>
<dbReference type="PANTHER" id="PTHR13723:SF200">
    <property type="entry name" value="ADAM METALLOPEPTIDASE WITH THROMBOSPONDIN TYPE 1 MOTIF B, ISOFORM B"/>
    <property type="match status" value="1"/>
</dbReference>
<dbReference type="SUPFAM" id="SSF82895">
    <property type="entry name" value="TSP-1 type 1 repeat"/>
    <property type="match status" value="2"/>
</dbReference>
<reference evidence="17" key="1">
    <citation type="submission" date="2025-08" db="UniProtKB">
        <authorList>
            <consortium name="RefSeq"/>
        </authorList>
    </citation>
    <scope>IDENTIFICATION</scope>
    <source>
        <tissue evidence="17">Thorax and Abdomen</tissue>
    </source>
</reference>
<keyword evidence="2" id="KW-0964">Secreted</keyword>
<dbReference type="InterPro" id="IPR013273">
    <property type="entry name" value="ADAMTS/ADAMTS-like"/>
</dbReference>
<evidence type="ECO:0000256" key="9">
    <source>
        <dbReference type="ARBA" id="ARBA00022833"/>
    </source>
</evidence>
<dbReference type="Proteomes" id="UP000829291">
    <property type="component" value="Chromosome 3"/>
</dbReference>
<evidence type="ECO:0000259" key="15">
    <source>
        <dbReference type="PROSITE" id="PS50215"/>
    </source>
</evidence>
<evidence type="ECO:0000256" key="11">
    <source>
        <dbReference type="ARBA" id="ARBA00023157"/>
    </source>
</evidence>
<dbReference type="GeneID" id="107226273"/>
<feature type="compositionally biased region" description="Acidic residues" evidence="14">
    <location>
        <begin position="1090"/>
        <end position="1099"/>
    </location>
</feature>
<accession>A0ABM3FV93</accession>
<dbReference type="InterPro" id="IPR041645">
    <property type="entry name" value="ADAMTS_CR_2"/>
</dbReference>
<name>A0ABM3FV93_NEOLC</name>
<keyword evidence="5 13" id="KW-0479">Metal-binding</keyword>
<keyword evidence="3" id="KW-0272">Extracellular matrix</keyword>
<feature type="binding site" evidence="13">
    <location>
        <position position="395"/>
    </location>
    <ligand>
        <name>Zn(2+)</name>
        <dbReference type="ChEBI" id="CHEBI:29105"/>
        <note>catalytic</note>
    </ligand>
</feature>
<dbReference type="InterPro" id="IPR010294">
    <property type="entry name" value="ADAMTS_spacer1"/>
</dbReference>
<dbReference type="InterPro" id="IPR045371">
    <property type="entry name" value="ADAMTS_CR_3"/>
</dbReference>
<evidence type="ECO:0000256" key="7">
    <source>
        <dbReference type="ARBA" id="ARBA00022737"/>
    </source>
</evidence>
<dbReference type="PROSITE" id="PS50215">
    <property type="entry name" value="ADAM_MEPRO"/>
    <property type="match status" value="1"/>
</dbReference>
<evidence type="ECO:0000256" key="8">
    <source>
        <dbReference type="ARBA" id="ARBA00022801"/>
    </source>
</evidence>
<dbReference type="Pfam" id="PF00090">
    <property type="entry name" value="TSP_1"/>
    <property type="match status" value="2"/>
</dbReference>
<feature type="region of interest" description="Disordered" evidence="14">
    <location>
        <begin position="1087"/>
        <end position="1140"/>
    </location>
</feature>
<keyword evidence="4" id="KW-0645">Protease</keyword>
<evidence type="ECO:0000313" key="16">
    <source>
        <dbReference type="Proteomes" id="UP000829291"/>
    </source>
</evidence>
<dbReference type="Pfam" id="PF19236">
    <property type="entry name" value="ADAMTS_CR_3"/>
    <property type="match status" value="1"/>
</dbReference>
<keyword evidence="7" id="KW-0677">Repeat</keyword>
<dbReference type="InterPro" id="IPR050439">
    <property type="entry name" value="ADAMTS_ADAMTS-like"/>
</dbReference>
<dbReference type="InterPro" id="IPR036383">
    <property type="entry name" value="TSP1_rpt_sf"/>
</dbReference>
<dbReference type="PANTHER" id="PTHR13723">
    <property type="entry name" value="ADAMTS A DISINTEGRIN AND METALLOPROTEASE WITH THROMBOSPONDIN MOTIFS PROTEASE"/>
    <property type="match status" value="1"/>
</dbReference>
<dbReference type="Gene3D" id="3.40.1620.60">
    <property type="match status" value="1"/>
</dbReference>
<protein>
    <submittedName>
        <fullName evidence="17">A disintegrin and metalloproteinase with thrombospondin motifs 7-like</fullName>
    </submittedName>
</protein>
<dbReference type="Pfam" id="PF17771">
    <property type="entry name" value="ADAMTS_CR_2"/>
    <property type="match status" value="1"/>
</dbReference>
<sequence>MVDRNSPEATEGPYHDYQGRYTRDVHNAEMLIPRRVTEDGSFLTFNLPNFYDRQELEARKKRAADPDAAADDLSDHKLHLVLPFNGADHHVELTPHHEFMSPELVMETRGEGARTNLDNGVRFRRADDMQCHYRGHVRGHRDSRAALSLCDGVAGYLHTDQGRYFIEPVSQAVPDREGQHVHMVYQRKAPHETLHQTERSKRNCGTSDDWETAWAEQLEKKNRRDRLAGNGTFEKRTPSAATHSIHRYVELTIVCDERFLKYHKSIDYEQYVLTILNMVSDYYHDSSSGNQLDVVVVRIIYLEKEKEEIDLSISPEAEKTLDSFATWVNKMNPKDTKHPNHHDIGVLITRYDICASDEAACNLLGLAYVSAACDPPKAACINEDAGLILGITVTHEVGHNLGCSHDTVEISGCPPQDTSDKSYFIMSPIVDVFTLRWSPCSRKFLTTFVETLGDCLLDNHKKPNAKYKLPGMLPGAMYDGDFQCRLMLEDPEASVCERTESICESLWCKKNSNAKSCSSKGAPAEGTKCGENKWCIHKKCVEIGKRPSAVHGGWGKWSKTSDCSRTCGGGVKYSERDCDNPTPKDGGRYCLGERKRFSTCNTQPCDPKKPSFRAAQCTEFNTQKVMPDGLHTWIPHPGPPEAPCALYCLNEKKTYVKLAPMVKDGTPCEPGTKNLCIGGSCAKVGCDWEIYGDALEDQCGICKGDGTQCTPVEGDYTATGKGDYQKVVTVPKGSRNIRFFEKAPADNSLAIKLEKGNTYILNGDHRENRNGEYPCAGDIAVYKHPEPKKEEVLIKGPINDDIQLQYVFYNPKVNPGVHYVYYVLNGKSGGKPQYQWDFLDWEPCSAKCGGGTQLAQASCIEQQSGRVSNSFCKDIKRPEPKSRTCNTQSCKAKWRVSQWSRCSACGGKKGQQRRKVQCVKPAAHPGGEDVQAELTACKGQVPKQSQSCTGNRTCKKTCKKTRSNVFEEGDATTGKPQSLEEQRNAIDKLVDMGMSRYLEKTNGERYRGKSEKRNVAADFKHLIDDWVAPSSDAGIDAGNNCPGKGSAQAILATPKPGSIVKDNIPSSNIVVLEAPIINNQQSSNMSDQAFQEEGDEVGSEIDTSHETVFKGSEAAKRLQSPEHHDGAESMGSATNLPSGG</sequence>
<evidence type="ECO:0000256" key="1">
    <source>
        <dbReference type="ARBA" id="ARBA00004498"/>
    </source>
</evidence>
<dbReference type="InterPro" id="IPR024079">
    <property type="entry name" value="MetalloPept_cat_dom_sf"/>
</dbReference>
<evidence type="ECO:0000256" key="14">
    <source>
        <dbReference type="SAM" id="MobiDB-lite"/>
    </source>
</evidence>
<evidence type="ECO:0000256" key="4">
    <source>
        <dbReference type="ARBA" id="ARBA00022670"/>
    </source>
</evidence>
<evidence type="ECO:0000256" key="2">
    <source>
        <dbReference type="ARBA" id="ARBA00022525"/>
    </source>
</evidence>
<keyword evidence="10" id="KW-0482">Metalloprotease</keyword>
<feature type="compositionally biased region" description="Basic and acidic residues" evidence="14">
    <location>
        <begin position="1102"/>
        <end position="1127"/>
    </location>
</feature>
<dbReference type="Gene3D" id="2.20.100.10">
    <property type="entry name" value="Thrombospondin type-1 (TSP1) repeat"/>
    <property type="match status" value="2"/>
</dbReference>
<proteinExistence type="predicted"/>
<dbReference type="Gene3D" id="2.60.120.830">
    <property type="match status" value="1"/>
</dbReference>
<evidence type="ECO:0000256" key="10">
    <source>
        <dbReference type="ARBA" id="ARBA00023049"/>
    </source>
</evidence>
<feature type="active site" evidence="13">
    <location>
        <position position="396"/>
    </location>
</feature>
<keyword evidence="9 13" id="KW-0862">Zinc</keyword>
<dbReference type="InterPro" id="IPR000884">
    <property type="entry name" value="TSP1_rpt"/>
</dbReference>
<dbReference type="CDD" id="cd04273">
    <property type="entry name" value="ZnMc_ADAMTS_like"/>
    <property type="match status" value="1"/>
</dbReference>
<evidence type="ECO:0000313" key="17">
    <source>
        <dbReference type="RefSeq" id="XP_046591937.1"/>
    </source>
</evidence>
<dbReference type="PROSITE" id="PS50092">
    <property type="entry name" value="TSP1"/>
    <property type="match status" value="3"/>
</dbReference>
<gene>
    <name evidence="17" type="primary">LOC107226273</name>
</gene>